<evidence type="ECO:0000313" key="2">
    <source>
        <dbReference type="Proteomes" id="UP001181693"/>
    </source>
</evidence>
<gene>
    <name evidence="1" type="ORF">GDO54_014169</name>
</gene>
<name>A0AAV2ZXE6_PYXAD</name>
<protein>
    <submittedName>
        <fullName evidence="1">Uncharacterized protein</fullName>
    </submittedName>
</protein>
<keyword evidence="2" id="KW-1185">Reference proteome</keyword>
<dbReference type="AlphaFoldDB" id="A0AAV2ZXE6"/>
<evidence type="ECO:0000313" key="1">
    <source>
        <dbReference type="EMBL" id="DBA23236.1"/>
    </source>
</evidence>
<accession>A0AAV2ZXE6</accession>
<dbReference type="Proteomes" id="UP001181693">
    <property type="component" value="Unassembled WGS sequence"/>
</dbReference>
<dbReference type="EMBL" id="DYDO01000006">
    <property type="protein sequence ID" value="DBA23236.1"/>
    <property type="molecule type" value="Genomic_DNA"/>
</dbReference>
<reference evidence="1" key="1">
    <citation type="thesis" date="2020" institute="ProQuest LLC" country="789 East Eisenhower Parkway, Ann Arbor, MI, USA">
        <title>Comparative Genomics and Chromosome Evolution.</title>
        <authorList>
            <person name="Mudd A.B."/>
        </authorList>
    </citation>
    <scope>NUCLEOTIDE SEQUENCE</scope>
    <source>
        <strain evidence="1">1538</strain>
        <tissue evidence="1">Blood</tissue>
    </source>
</reference>
<proteinExistence type="predicted"/>
<organism evidence="1 2">
    <name type="scientific">Pyxicephalus adspersus</name>
    <name type="common">African bullfrog</name>
    <dbReference type="NCBI Taxonomy" id="30357"/>
    <lineage>
        <taxon>Eukaryota</taxon>
        <taxon>Metazoa</taxon>
        <taxon>Chordata</taxon>
        <taxon>Craniata</taxon>
        <taxon>Vertebrata</taxon>
        <taxon>Euteleostomi</taxon>
        <taxon>Amphibia</taxon>
        <taxon>Batrachia</taxon>
        <taxon>Anura</taxon>
        <taxon>Neobatrachia</taxon>
        <taxon>Ranoidea</taxon>
        <taxon>Pyxicephalidae</taxon>
        <taxon>Pyxicephalinae</taxon>
        <taxon>Pyxicephalus</taxon>
    </lineage>
</organism>
<comment type="caution">
    <text evidence="1">The sequence shown here is derived from an EMBL/GenBank/DDBJ whole genome shotgun (WGS) entry which is preliminary data.</text>
</comment>
<sequence>MSLSEQNVDLCKKYVHVKGFCLHTGCWKNVTHLKFNVYKCFTLGEMDCGPIPGWIFSAVDWVHFVTVNPAACLSSAVFDCHKEHCSLTRVEGGCWIALLANVNQKRCM</sequence>